<proteinExistence type="inferred from homology"/>
<dbReference type="PROSITE" id="PS00876">
    <property type="entry name" value="IDO_1"/>
    <property type="match status" value="1"/>
</dbReference>
<dbReference type="GO" id="GO:0020037">
    <property type="term" value="F:heme binding"/>
    <property type="evidence" value="ECO:0007669"/>
    <property type="project" value="UniProtKB-UniRule"/>
</dbReference>
<protein>
    <recommendedName>
        <fullName evidence="5">Indoleamine 2,3-dioxygenase</fullName>
        <ecNumber evidence="5">1.13.11.52</ecNumber>
    </recommendedName>
</protein>
<dbReference type="GO" id="GO:0033754">
    <property type="term" value="F:indoleamine 2,3-dioxygenase activity"/>
    <property type="evidence" value="ECO:0007669"/>
    <property type="project" value="UniProtKB-EC"/>
</dbReference>
<keyword evidence="5" id="KW-0223">Dioxygenase</keyword>
<dbReference type="GO" id="GO:0046872">
    <property type="term" value="F:metal ion binding"/>
    <property type="evidence" value="ECO:0007669"/>
    <property type="project" value="UniProtKB-UniRule"/>
</dbReference>
<comment type="function">
    <text evidence="5">Produces N-formyl-kynurenine through the oxidation of tryptophan.</text>
</comment>
<dbReference type="Gene3D" id="1.20.58.480">
    <property type="match status" value="1"/>
</dbReference>
<dbReference type="InterPro" id="IPR000898">
    <property type="entry name" value="Indolamine_dOase"/>
</dbReference>
<name>A0A9P6VLR6_9HELO</name>
<evidence type="ECO:0000256" key="1">
    <source>
        <dbReference type="ARBA" id="ARBA00007119"/>
    </source>
</evidence>
<evidence type="ECO:0000256" key="5">
    <source>
        <dbReference type="RuleBase" id="RU369119"/>
    </source>
</evidence>
<dbReference type="PANTHER" id="PTHR28657">
    <property type="entry name" value="INDOLEAMINE 2,3-DIOXYGENASE"/>
    <property type="match status" value="1"/>
</dbReference>
<organism evidence="6 7">
    <name type="scientific">Hyphodiscus hymeniophilus</name>
    <dbReference type="NCBI Taxonomy" id="353542"/>
    <lineage>
        <taxon>Eukaryota</taxon>
        <taxon>Fungi</taxon>
        <taxon>Dikarya</taxon>
        <taxon>Ascomycota</taxon>
        <taxon>Pezizomycotina</taxon>
        <taxon>Leotiomycetes</taxon>
        <taxon>Helotiales</taxon>
        <taxon>Hyphodiscaceae</taxon>
        <taxon>Hyphodiscus</taxon>
    </lineage>
</organism>
<dbReference type="GO" id="GO:0005737">
    <property type="term" value="C:cytoplasm"/>
    <property type="evidence" value="ECO:0007669"/>
    <property type="project" value="TreeGrafter"/>
</dbReference>
<comment type="similarity">
    <text evidence="1 5">Belongs to the indoleamine 2,3-dioxygenase family.</text>
</comment>
<dbReference type="EMBL" id="VNKQ01000006">
    <property type="protein sequence ID" value="KAG0650363.1"/>
    <property type="molecule type" value="Genomic_DNA"/>
</dbReference>
<sequence>MLGPLNIPLEEFGVSSSTGFLPDQLPLWRLTNAYYDSWETILHRLPSLLRQHRLRCEVDALPTLSTSRLVAENEWQRAYLVLSFLTHAYIWGGESPSERLPAAISIPFLEVSSHLGLPATATYSALNLWNFTAPPNSDLSQVDNLSVLHTFTGSEDEAWFYLISVAIEARGAEIIRTMLKAMDAVRADDAYTVGKCLLKFADTLPEIAAILDRMYEKCDPEVFYHKIRPFLAGSKNMGSAGLPSGVFYEEGDREGQWRQYSGGSNAQSSLIQFFDIVLGVEHSPTKNSKVVEVDLKAKHGFLLEMRKYMPGNHRSFLQRIESAANIRDYVKTSACTEDVTAAYNLAVARFTAFRDVHIQIVTRYIILPSRKMPPTQSSGLNLAVASTMKKSSDGLSGTGGTELLPFLKQGRDETIQTVLP</sequence>
<dbReference type="EC" id="1.13.11.52" evidence="5"/>
<dbReference type="Pfam" id="PF01231">
    <property type="entry name" value="IDO"/>
    <property type="match status" value="1"/>
</dbReference>
<evidence type="ECO:0000256" key="3">
    <source>
        <dbReference type="ARBA" id="ARBA00023004"/>
    </source>
</evidence>
<keyword evidence="3 4" id="KW-0408">Iron</keyword>
<evidence type="ECO:0000313" key="7">
    <source>
        <dbReference type="Proteomes" id="UP000785200"/>
    </source>
</evidence>
<evidence type="ECO:0000313" key="6">
    <source>
        <dbReference type="EMBL" id="KAG0650363.1"/>
    </source>
</evidence>
<keyword evidence="7" id="KW-1185">Reference proteome</keyword>
<dbReference type="InterPro" id="IPR037217">
    <property type="entry name" value="Trp/Indoleamine_2_3_dOase-like"/>
</dbReference>
<dbReference type="PANTHER" id="PTHR28657:SF10">
    <property type="entry name" value="INDOLEAMINE 2,3-DIOXYGENASE"/>
    <property type="match status" value="1"/>
</dbReference>
<dbReference type="Proteomes" id="UP000785200">
    <property type="component" value="Unassembled WGS sequence"/>
</dbReference>
<gene>
    <name evidence="6" type="ORF">D0Z07_3430</name>
</gene>
<comment type="catalytic activity">
    <reaction evidence="5">
        <text>L-tryptophan + O2 = N-formyl-L-kynurenine</text>
        <dbReference type="Rhea" id="RHEA:24536"/>
        <dbReference type="ChEBI" id="CHEBI:15379"/>
        <dbReference type="ChEBI" id="CHEBI:57912"/>
        <dbReference type="ChEBI" id="CHEBI:58629"/>
    </reaction>
</comment>
<keyword evidence="2 4" id="KW-0479">Metal-binding</keyword>
<keyword evidence="5" id="KW-0560">Oxidoreductase</keyword>
<dbReference type="AlphaFoldDB" id="A0A9P6VLR6"/>
<dbReference type="GO" id="GO:0019441">
    <property type="term" value="P:L-tryptophan catabolic process to kynurenine"/>
    <property type="evidence" value="ECO:0007669"/>
    <property type="project" value="UniProtKB-UniRule"/>
</dbReference>
<dbReference type="SUPFAM" id="SSF140959">
    <property type="entry name" value="Indolic compounds 2,3-dioxygenase-like"/>
    <property type="match status" value="1"/>
</dbReference>
<accession>A0A9P6VLR6</accession>
<dbReference type="GO" id="GO:0034354">
    <property type="term" value="P:'de novo' NAD+ biosynthetic process from L-tryptophan"/>
    <property type="evidence" value="ECO:0007669"/>
    <property type="project" value="TreeGrafter"/>
</dbReference>
<keyword evidence="4 5" id="KW-0349">Heme</keyword>
<reference evidence="6" key="1">
    <citation type="submission" date="2019-07" db="EMBL/GenBank/DDBJ databases">
        <title>Hyphodiscus hymeniophilus genome sequencing and assembly.</title>
        <authorList>
            <person name="Kramer G."/>
            <person name="Nodwell J."/>
        </authorList>
    </citation>
    <scope>NUCLEOTIDE SEQUENCE</scope>
    <source>
        <strain evidence="6">ATCC 34498</strain>
    </source>
</reference>
<dbReference type="OrthoDB" id="540174at2759"/>
<evidence type="ECO:0000256" key="2">
    <source>
        <dbReference type="ARBA" id="ARBA00022723"/>
    </source>
</evidence>
<dbReference type="FunFam" id="1.20.58.480:FF:000004">
    <property type="entry name" value="Indoleamine 2,3-dioxygenase subfamily"/>
    <property type="match status" value="1"/>
</dbReference>
<comment type="caution">
    <text evidence="6">The sequence shown here is derived from an EMBL/GenBank/DDBJ whole genome shotgun (WGS) entry which is preliminary data.</text>
</comment>
<evidence type="ECO:0000256" key="4">
    <source>
        <dbReference type="PIRSR" id="PIRSR600898-1"/>
    </source>
</evidence>
<feature type="binding site" description="proximal binding residue" evidence="4">
    <location>
        <position position="357"/>
    </location>
    <ligand>
        <name>heme b</name>
        <dbReference type="ChEBI" id="CHEBI:60344"/>
    </ligand>
    <ligandPart>
        <name>Fe</name>
        <dbReference type="ChEBI" id="CHEBI:18248"/>
    </ligandPart>
</feature>